<evidence type="ECO:0000256" key="3">
    <source>
        <dbReference type="ARBA" id="ARBA00022737"/>
    </source>
</evidence>
<evidence type="ECO:0000313" key="10">
    <source>
        <dbReference type="EMBL" id="RNA24473.1"/>
    </source>
</evidence>
<dbReference type="PROSITE" id="PS00028">
    <property type="entry name" value="ZINC_FINGER_C2H2_1"/>
    <property type="match status" value="1"/>
</dbReference>
<feature type="compositionally biased region" description="Basic residues" evidence="8">
    <location>
        <begin position="1163"/>
        <end position="1172"/>
    </location>
</feature>
<keyword evidence="2" id="KW-0479">Metal-binding</keyword>
<keyword evidence="4 7" id="KW-0863">Zinc-finger</keyword>
<evidence type="ECO:0000256" key="2">
    <source>
        <dbReference type="ARBA" id="ARBA00022723"/>
    </source>
</evidence>
<feature type="region of interest" description="Disordered" evidence="8">
    <location>
        <begin position="246"/>
        <end position="265"/>
    </location>
</feature>
<dbReference type="GO" id="GO:0005634">
    <property type="term" value="C:nucleus"/>
    <property type="evidence" value="ECO:0007669"/>
    <property type="project" value="UniProtKB-SubCell"/>
</dbReference>
<dbReference type="EMBL" id="REGN01003114">
    <property type="protein sequence ID" value="RNA24473.1"/>
    <property type="molecule type" value="Genomic_DNA"/>
</dbReference>
<sequence>MNLYSTEHQKLNFAYVQEILSKFNHKETPYVDFIKDPRPGNVVIFWIDDTQKKRDWVVDGLKWRSQEANKPFPANDPVLFKSYYLLIDKDGLVTKEFKKESFYLKGQNLPVLIHYMVSQKAPFTVYKSTSKKKGHRDLKQCQNLRYAVNRQKRFTYDEIAKIHLMHVSFGFPNLILTAPDVRINEIKYGFGNLGVYRLRLEYKEMCFVDTRYISTHDTMEPTQIIKSLIVNKDEVLRTEGVKFTTVSDSSEANDTNSDAYTETDSQTVLKTNSSTLKNTETLEGTLTEDDVSQDELMTKPYELKSNYNTKIGRALWMVNHDKVKLDARLRLYLVEDEQKNLFQVKLLPKYSCICVEKGNCAHILAVQHLNGIDISNQYKLTNIAKITKAKNSGSTGRKRRGHHVNSIETNKLAGDNVDDNAVAEATCDLRMRSILKQLILEETNLDKFLSKDSKIKLSMLTTNQSKLSDVFLTQINLDKDTTTMSQSTEHLFVVDTLPEYKDHFGAMKPHQAFVYKLGLELCLSHVTQDDNAAEQYDAQVIQELHQRNKCFRHPYCQCQTCGFRTESRLAMDSHLTEPHQFTSSNVCNFCPFFKAKSRDKYHYHLETVHKRVPKVEKPFIDYALMCPICDYETTITTVSPKAHDLERTLNHVQNACPFRQDNQQAANSLNIDYNHILANNLSPSLFDLLDYEFLFHSKPREAYVNKFGLFSSSLMKTNSLLASMAVHEETFMIHLTKLMQTMVPNANPESQAARDAARPKKAVTVNNKPVQTMSRDASPIKCDLCSVTFMGVFSLVNYETHLKSVHCMRNIQDLRACLSKCFRPAGPPSPAQHIKLIKVKQNLVLVKKSDNHQVAPVKRPIELIELDKDEVVDTKCAKNNENTDIFVQVKLKEIEAEKKFIFSLLKTRKNDSDLVELKGIQATCYVCKKMCPNMLAHLLTEHHVDPRKSLQLNRCILCGTQPADKNELIKHQYQVHGIISFLSLNKIFTVDKSADKQKEEEGTKSVEDDDCIIIDSHQNDVSINLTISSQNSSADEKVPDNKLAKKCIKCAKQFDTFIQLLNHVKKDHENLKNGEPAHTEKKTDEQKMDDSVASSVSGKKCQFCSIEMESSEDYEQHLVASHMKAFEIRLKKMASVGRTAKDKNAQLEKEDGLAKENSADRCRPRRSNRFRK</sequence>
<dbReference type="OrthoDB" id="10179787at2759"/>
<dbReference type="AlphaFoldDB" id="A0A3M7RLL7"/>
<keyword evidence="6" id="KW-0539">Nucleus</keyword>
<evidence type="ECO:0000256" key="5">
    <source>
        <dbReference type="ARBA" id="ARBA00022833"/>
    </source>
</evidence>
<evidence type="ECO:0000313" key="11">
    <source>
        <dbReference type="Proteomes" id="UP000276133"/>
    </source>
</evidence>
<dbReference type="SMART" id="SM00355">
    <property type="entry name" value="ZnF_C2H2"/>
    <property type="match status" value="6"/>
</dbReference>
<comment type="subcellular location">
    <subcellularLocation>
        <location evidence="1">Nucleus</location>
    </subcellularLocation>
</comment>
<keyword evidence="5" id="KW-0862">Zinc</keyword>
<evidence type="ECO:0000256" key="8">
    <source>
        <dbReference type="SAM" id="MobiDB-lite"/>
    </source>
</evidence>
<evidence type="ECO:0000259" key="9">
    <source>
        <dbReference type="PROSITE" id="PS50157"/>
    </source>
</evidence>
<protein>
    <recommendedName>
        <fullName evidence="9">C2H2-type domain-containing protein</fullName>
    </recommendedName>
</protein>
<evidence type="ECO:0000256" key="6">
    <source>
        <dbReference type="ARBA" id="ARBA00023242"/>
    </source>
</evidence>
<accession>A0A3M7RLL7</accession>
<keyword evidence="3" id="KW-0677">Repeat</keyword>
<proteinExistence type="predicted"/>
<name>A0A3M7RLL7_BRAPC</name>
<dbReference type="PROSITE" id="PS50157">
    <property type="entry name" value="ZINC_FINGER_C2H2_2"/>
    <property type="match status" value="1"/>
</dbReference>
<reference evidence="10 11" key="1">
    <citation type="journal article" date="2018" name="Sci. Rep.">
        <title>Genomic signatures of local adaptation to the degree of environmental predictability in rotifers.</title>
        <authorList>
            <person name="Franch-Gras L."/>
            <person name="Hahn C."/>
            <person name="Garcia-Roger E.M."/>
            <person name="Carmona M.J."/>
            <person name="Serra M."/>
            <person name="Gomez A."/>
        </authorList>
    </citation>
    <scope>NUCLEOTIDE SEQUENCE [LARGE SCALE GENOMIC DNA]</scope>
    <source>
        <strain evidence="10">HYR1</strain>
    </source>
</reference>
<feature type="compositionally biased region" description="Basic and acidic residues" evidence="8">
    <location>
        <begin position="1068"/>
        <end position="1090"/>
    </location>
</feature>
<organism evidence="10 11">
    <name type="scientific">Brachionus plicatilis</name>
    <name type="common">Marine rotifer</name>
    <name type="synonym">Brachionus muelleri</name>
    <dbReference type="NCBI Taxonomy" id="10195"/>
    <lineage>
        <taxon>Eukaryota</taxon>
        <taxon>Metazoa</taxon>
        <taxon>Spiralia</taxon>
        <taxon>Gnathifera</taxon>
        <taxon>Rotifera</taxon>
        <taxon>Eurotatoria</taxon>
        <taxon>Monogononta</taxon>
        <taxon>Pseudotrocha</taxon>
        <taxon>Ploima</taxon>
        <taxon>Brachionidae</taxon>
        <taxon>Brachionus</taxon>
    </lineage>
</organism>
<feature type="compositionally biased region" description="Basic and acidic residues" evidence="8">
    <location>
        <begin position="1139"/>
        <end position="1162"/>
    </location>
</feature>
<gene>
    <name evidence="10" type="ORF">BpHYR1_051898</name>
</gene>
<feature type="domain" description="C2H2-type" evidence="9">
    <location>
        <begin position="1045"/>
        <end position="1073"/>
    </location>
</feature>
<comment type="caution">
    <text evidence="10">The sequence shown here is derived from an EMBL/GenBank/DDBJ whole genome shotgun (WGS) entry which is preliminary data.</text>
</comment>
<evidence type="ECO:0000256" key="4">
    <source>
        <dbReference type="ARBA" id="ARBA00022771"/>
    </source>
</evidence>
<dbReference type="GO" id="GO:0008270">
    <property type="term" value="F:zinc ion binding"/>
    <property type="evidence" value="ECO:0007669"/>
    <property type="project" value="UniProtKB-KW"/>
</dbReference>
<dbReference type="Proteomes" id="UP000276133">
    <property type="component" value="Unassembled WGS sequence"/>
</dbReference>
<feature type="region of interest" description="Disordered" evidence="8">
    <location>
        <begin position="1137"/>
        <end position="1172"/>
    </location>
</feature>
<dbReference type="InterPro" id="IPR050888">
    <property type="entry name" value="ZnF_C2H2-type_TF"/>
</dbReference>
<feature type="region of interest" description="Disordered" evidence="8">
    <location>
        <begin position="1068"/>
        <end position="1093"/>
    </location>
</feature>
<evidence type="ECO:0000256" key="7">
    <source>
        <dbReference type="PROSITE-ProRule" id="PRU00042"/>
    </source>
</evidence>
<evidence type="ECO:0000256" key="1">
    <source>
        <dbReference type="ARBA" id="ARBA00004123"/>
    </source>
</evidence>
<dbReference type="PANTHER" id="PTHR24406">
    <property type="entry name" value="TRANSCRIPTIONAL REPRESSOR CTCFL-RELATED"/>
    <property type="match status" value="1"/>
</dbReference>
<dbReference type="InterPro" id="IPR013087">
    <property type="entry name" value="Znf_C2H2_type"/>
</dbReference>
<keyword evidence="11" id="KW-1185">Reference proteome</keyword>